<reference evidence="4 5" key="1">
    <citation type="journal article" date="2013" name="Genome Announc.">
        <title>Complete Genome Sequence of Wohlfahrtiimonas chitiniclastica Strain SH04, Isolated from Chrysomya megacephala Collected from Pudong International Airport in China.</title>
        <authorList>
            <person name="Cao X.M."/>
            <person name="Chen T."/>
            <person name="Xu L.Z."/>
            <person name="Yao L.S."/>
            <person name="Qi J."/>
            <person name="Zhang X.L."/>
            <person name="Yan Q.L."/>
            <person name="Deng Y.H."/>
            <person name="Guo T.Y."/>
            <person name="Wang J."/>
            <person name="Hu K.X."/>
            <person name="Xu B.L."/>
        </authorList>
    </citation>
    <scope>NUCLEOTIDE SEQUENCE [LARGE SCALE GENOMIC DNA]</scope>
    <source>
        <strain evidence="4 5">SH04</strain>
    </source>
</reference>
<dbReference type="HOGENOM" id="CLU_009520_1_2_6"/>
<evidence type="ECO:0000256" key="2">
    <source>
        <dbReference type="SAM" id="SignalP"/>
    </source>
</evidence>
<dbReference type="InterPro" id="IPR008258">
    <property type="entry name" value="Transglycosylase_SLT_dom_1"/>
</dbReference>
<dbReference type="OrthoDB" id="9815002at2"/>
<dbReference type="AlphaFoldDB" id="L8XZ20"/>
<dbReference type="EMBL" id="AOBV01000010">
    <property type="protein sequence ID" value="ELV07541.1"/>
    <property type="molecule type" value="Genomic_DNA"/>
</dbReference>
<protein>
    <submittedName>
        <fullName evidence="4">Membrane-bound lytic murein transglycosylase D</fullName>
    </submittedName>
</protein>
<dbReference type="InterPro" id="IPR023346">
    <property type="entry name" value="Lysozyme-like_dom_sf"/>
</dbReference>
<evidence type="ECO:0000313" key="5">
    <source>
        <dbReference type="Proteomes" id="UP000011617"/>
    </source>
</evidence>
<sequence>MFEFNRKSFKHILSVAVLMWCTVMVNACANPAAKTVSHLKKEQHLIADFAKHRQLSDEVTHKEVQKYVKSFQKDPRIFNHLDEDRLVIMRYIFEELKRRKMPAELAMIPLVESGYQPGASNNGRYVGLWQFGKVTAEHFGIDVHKNYDGRFNPELSTKAALDYLQYLNKMFDGDWLLTIAAYNAGEGRVKRSIQANRQKGKKVDYWHIDLPEVTRAYIPKVLALSEVIADRERLAAVSHSEIPNLVRVRVENSEKMKKIIRDSDISMEVIEFYNPNVKHKNSVRSIMIPENELKHLKGLSSKERDQYIVYGSRKQS</sequence>
<accession>L8XZ20</accession>
<name>L8XZ20_9GAMM</name>
<dbReference type="PATRIC" id="fig|1261130.3.peg.1689"/>
<comment type="similarity">
    <text evidence="1">Belongs to the transglycosylase Slt family.</text>
</comment>
<comment type="caution">
    <text evidence="4">The sequence shown here is derived from an EMBL/GenBank/DDBJ whole genome shotgun (WGS) entry which is preliminary data.</text>
</comment>
<dbReference type="Gene3D" id="1.10.530.10">
    <property type="match status" value="1"/>
</dbReference>
<dbReference type="SUPFAM" id="SSF53955">
    <property type="entry name" value="Lysozyme-like"/>
    <property type="match status" value="1"/>
</dbReference>
<feature type="domain" description="Transglycosylase SLT" evidence="3">
    <location>
        <begin position="94"/>
        <end position="202"/>
    </location>
</feature>
<evidence type="ECO:0000259" key="3">
    <source>
        <dbReference type="Pfam" id="PF01464"/>
    </source>
</evidence>
<organism evidence="4 5">
    <name type="scientific">Wohlfahrtiimonas chitiniclastica SH04</name>
    <dbReference type="NCBI Taxonomy" id="1261130"/>
    <lineage>
        <taxon>Bacteria</taxon>
        <taxon>Pseudomonadati</taxon>
        <taxon>Pseudomonadota</taxon>
        <taxon>Gammaproteobacteria</taxon>
        <taxon>Cardiobacteriales</taxon>
        <taxon>Ignatzschineriaceae</taxon>
        <taxon>Wohlfahrtiimonas</taxon>
    </lineage>
</organism>
<dbReference type="CDD" id="cd16894">
    <property type="entry name" value="MltD-like"/>
    <property type="match status" value="1"/>
</dbReference>
<feature type="signal peptide" evidence="2">
    <location>
        <begin position="1"/>
        <end position="29"/>
    </location>
</feature>
<dbReference type="PANTHER" id="PTHR37423:SF2">
    <property type="entry name" value="MEMBRANE-BOUND LYTIC MUREIN TRANSGLYCOSYLASE C"/>
    <property type="match status" value="1"/>
</dbReference>
<evidence type="ECO:0000313" key="4">
    <source>
        <dbReference type="EMBL" id="ELV07541.1"/>
    </source>
</evidence>
<keyword evidence="5" id="KW-1185">Reference proteome</keyword>
<feature type="chain" id="PRO_5003998505" evidence="2">
    <location>
        <begin position="30"/>
        <end position="316"/>
    </location>
</feature>
<proteinExistence type="inferred from homology"/>
<dbReference type="Pfam" id="PF01464">
    <property type="entry name" value="SLT"/>
    <property type="match status" value="1"/>
</dbReference>
<dbReference type="PANTHER" id="PTHR37423">
    <property type="entry name" value="SOLUBLE LYTIC MUREIN TRANSGLYCOSYLASE-RELATED"/>
    <property type="match status" value="1"/>
</dbReference>
<keyword evidence="2" id="KW-0732">Signal</keyword>
<dbReference type="Proteomes" id="UP000011617">
    <property type="component" value="Unassembled WGS sequence"/>
</dbReference>
<evidence type="ECO:0000256" key="1">
    <source>
        <dbReference type="ARBA" id="ARBA00007734"/>
    </source>
</evidence>
<gene>
    <name evidence="4" type="ORF">F387_01659</name>
</gene>